<dbReference type="EMBL" id="JAKELL010000127">
    <property type="protein sequence ID" value="KAH8980870.1"/>
    <property type="molecule type" value="Genomic_DNA"/>
</dbReference>
<evidence type="ECO:0000313" key="3">
    <source>
        <dbReference type="Proteomes" id="UP001201163"/>
    </source>
</evidence>
<dbReference type="Proteomes" id="UP001201163">
    <property type="component" value="Unassembled WGS sequence"/>
</dbReference>
<dbReference type="AlphaFoldDB" id="A0AAD4L9D8"/>
<dbReference type="PANTHER" id="PTHR40468:SF1">
    <property type="entry name" value="TOPOISOMERASE I DAMAGE AFFECTED PROTEIN 11"/>
    <property type="match status" value="1"/>
</dbReference>
<comment type="caution">
    <text evidence="2">The sequence shown here is derived from an EMBL/GenBank/DDBJ whole genome shotgun (WGS) entry which is preliminary data.</text>
</comment>
<feature type="region of interest" description="Disordered" evidence="1">
    <location>
        <begin position="568"/>
        <end position="587"/>
    </location>
</feature>
<feature type="region of interest" description="Disordered" evidence="1">
    <location>
        <begin position="117"/>
        <end position="156"/>
    </location>
</feature>
<feature type="compositionally biased region" description="Low complexity" evidence="1">
    <location>
        <begin position="512"/>
        <end position="524"/>
    </location>
</feature>
<feature type="compositionally biased region" description="Polar residues" evidence="1">
    <location>
        <begin position="525"/>
        <end position="538"/>
    </location>
</feature>
<feature type="region of interest" description="Disordered" evidence="1">
    <location>
        <begin position="171"/>
        <end position="267"/>
    </location>
</feature>
<organism evidence="2 3">
    <name type="scientific">Lactarius akahatsu</name>
    <dbReference type="NCBI Taxonomy" id="416441"/>
    <lineage>
        <taxon>Eukaryota</taxon>
        <taxon>Fungi</taxon>
        <taxon>Dikarya</taxon>
        <taxon>Basidiomycota</taxon>
        <taxon>Agaricomycotina</taxon>
        <taxon>Agaricomycetes</taxon>
        <taxon>Russulales</taxon>
        <taxon>Russulaceae</taxon>
        <taxon>Lactarius</taxon>
    </lineage>
</organism>
<feature type="region of interest" description="Disordered" evidence="1">
    <location>
        <begin position="293"/>
        <end position="372"/>
    </location>
</feature>
<protein>
    <submittedName>
        <fullName evidence="2">Uncharacterized protein</fullName>
    </submittedName>
</protein>
<evidence type="ECO:0000256" key="1">
    <source>
        <dbReference type="SAM" id="MobiDB-lite"/>
    </source>
</evidence>
<sequence length="628" mass="66399">MTTPTSTATTPSPPMAFLHANPVSVVAAMGSGEIDATEREARQRAIRKFLARAEISKLTRGLRARLSYATYKAKHDVARLPISELESRAGSGVLATWTPSARNYNDSPVIQGNSITNTSGGSVRKGVMAPPAIIPSSTPRIRQASPGKREPASANAAQSLYASILAPPPAKRARTIHNPEAPPVPAPARMTNGTSRHRKRSSNPEGSRGTRSRVASGSQPYSSVAEHTRANTRTGKETKRKEASKGGRTSGQHRDVKSSNADRSQDVDVDMKAAATLTHLLRHSRTSITSLGAVSPRSSLSAGSDVGSSHSLSQFAQSSARTTTAQTSLTSSQESPQAGSLARPATPPRASDARLTSRTRSHPDGGSASASATDQEAIKLLYFLHESPSPARPSTVRNRDSQDVAPFGTLSKNPDLKAQGRVLFPTASGGPSDMPLAYRMLTRDDSNSSASSSVLMEIPNSRTIKREPTLVIEPPVGDVVLPQHTVPANSARKDAEIAPITKITPPTPIEPSPSQLLPAPSSPQRAAQVTTSQPVSPQSEHKAHHAAPATPGTYTFNLNDFINVSPSPAGPHRTTAPYKQNLSGMRSGGGRKLFAEEQAEQIMSSEEASRMSEHANTALGAGIHLTRF</sequence>
<evidence type="ECO:0000313" key="2">
    <source>
        <dbReference type="EMBL" id="KAH8980870.1"/>
    </source>
</evidence>
<reference evidence="2" key="1">
    <citation type="submission" date="2022-01" db="EMBL/GenBank/DDBJ databases">
        <title>Comparative genomics reveals a dynamic genome evolution in the ectomycorrhizal milk-cap (Lactarius) mushrooms.</title>
        <authorList>
            <consortium name="DOE Joint Genome Institute"/>
            <person name="Lebreton A."/>
            <person name="Tang N."/>
            <person name="Kuo A."/>
            <person name="LaButti K."/>
            <person name="Drula E."/>
            <person name="Barry K."/>
            <person name="Clum A."/>
            <person name="Lipzen A."/>
            <person name="Mousain D."/>
            <person name="Ng V."/>
            <person name="Wang R."/>
            <person name="Wang X."/>
            <person name="Dai Y."/>
            <person name="Henrissat B."/>
            <person name="Grigoriev I.V."/>
            <person name="Guerin-Laguette A."/>
            <person name="Yu F."/>
            <person name="Martin F.M."/>
        </authorList>
    </citation>
    <scope>NUCLEOTIDE SEQUENCE</scope>
    <source>
        <strain evidence="2">QP</strain>
    </source>
</reference>
<feature type="compositionally biased region" description="Basic and acidic residues" evidence="1">
    <location>
        <begin position="226"/>
        <end position="245"/>
    </location>
</feature>
<feature type="region of interest" description="Disordered" evidence="1">
    <location>
        <begin position="488"/>
        <end position="552"/>
    </location>
</feature>
<accession>A0AAD4L9D8</accession>
<gene>
    <name evidence="2" type="ORF">EDB92DRAFT_219916</name>
</gene>
<proteinExistence type="predicted"/>
<keyword evidence="3" id="KW-1185">Reference proteome</keyword>
<name>A0AAD4L9D8_9AGAM</name>
<dbReference type="PANTHER" id="PTHR40468">
    <property type="entry name" value="YALI0A15257P"/>
    <property type="match status" value="1"/>
</dbReference>
<feature type="compositionally biased region" description="Low complexity" evidence="1">
    <location>
        <begin position="298"/>
        <end position="335"/>
    </location>
</feature>
<feature type="compositionally biased region" description="Polar residues" evidence="1">
    <location>
        <begin position="213"/>
        <end position="222"/>
    </location>
</feature>